<keyword evidence="4" id="KW-1185">Reference proteome</keyword>
<dbReference type="Gene3D" id="3.30.9.10">
    <property type="entry name" value="D-Amino Acid Oxidase, subunit A, domain 2"/>
    <property type="match status" value="1"/>
</dbReference>
<protein>
    <submittedName>
        <fullName evidence="3">Oxidoreductase</fullName>
    </submittedName>
</protein>
<evidence type="ECO:0000313" key="3">
    <source>
        <dbReference type="EMBL" id="QEX18652.1"/>
    </source>
</evidence>
<dbReference type="Gene3D" id="3.50.50.60">
    <property type="entry name" value="FAD/NAD(P)-binding domain"/>
    <property type="match status" value="1"/>
</dbReference>
<dbReference type="Pfam" id="PF01266">
    <property type="entry name" value="DAO"/>
    <property type="match status" value="1"/>
</dbReference>
<dbReference type="PANTHER" id="PTHR13847:SF281">
    <property type="entry name" value="FAD DEPENDENT OXIDOREDUCTASE DOMAIN-CONTAINING PROTEIN"/>
    <property type="match status" value="1"/>
</dbReference>
<dbReference type="RefSeq" id="WP_151178786.1">
    <property type="nucleotide sequence ID" value="NZ_CP042906.1"/>
</dbReference>
<dbReference type="GO" id="GO:0005737">
    <property type="term" value="C:cytoplasm"/>
    <property type="evidence" value="ECO:0007669"/>
    <property type="project" value="TreeGrafter"/>
</dbReference>
<dbReference type="InterPro" id="IPR036188">
    <property type="entry name" value="FAD/NAD-bd_sf"/>
</dbReference>
<dbReference type="PANTHER" id="PTHR13847">
    <property type="entry name" value="SARCOSINE DEHYDROGENASE-RELATED"/>
    <property type="match status" value="1"/>
</dbReference>
<dbReference type="EMBL" id="CP042906">
    <property type="protein sequence ID" value="QEX18652.1"/>
    <property type="molecule type" value="Genomic_DNA"/>
</dbReference>
<feature type="domain" description="FAD dependent oxidoreductase" evidence="2">
    <location>
        <begin position="41"/>
        <end position="402"/>
    </location>
</feature>
<organism evidence="3 4">
    <name type="scientific">Hypericibacter terrae</name>
    <dbReference type="NCBI Taxonomy" id="2602015"/>
    <lineage>
        <taxon>Bacteria</taxon>
        <taxon>Pseudomonadati</taxon>
        <taxon>Pseudomonadota</taxon>
        <taxon>Alphaproteobacteria</taxon>
        <taxon>Rhodospirillales</taxon>
        <taxon>Dongiaceae</taxon>
        <taxon>Hypericibacter</taxon>
    </lineage>
</organism>
<dbReference type="Proteomes" id="UP000326202">
    <property type="component" value="Chromosome"/>
</dbReference>
<dbReference type="SUPFAM" id="SSF51905">
    <property type="entry name" value="FAD/NAD(P)-binding domain"/>
    <property type="match status" value="1"/>
</dbReference>
<evidence type="ECO:0000313" key="4">
    <source>
        <dbReference type="Proteomes" id="UP000326202"/>
    </source>
</evidence>
<name>A0A5J6MM09_9PROT</name>
<dbReference type="GO" id="GO:0016491">
    <property type="term" value="F:oxidoreductase activity"/>
    <property type="evidence" value="ECO:0007669"/>
    <property type="project" value="UniProtKB-KW"/>
</dbReference>
<dbReference type="KEGG" id="htq:FRZ44_39600"/>
<proteinExistence type="predicted"/>
<accession>A0A5J6MM09</accession>
<sequence length="446" mass="50188">MSINTTDLSRPGQAHVDSYWAVTAGEDVAGCDKVQGDIDTDVAIIGAGYTGLSAAYHLARDFGINAHVLEANRVGWGCSGRNGGFCSVGMGKEGVDAWMRRWGRERAIDSYDLTRQAVRLVADILEREKIDAQRTAEGGLELAHKPNRVDGIRAHAERMQRDFGIESQFLDKAALARNFLDSREAYGAVLHHEGFALHAMRYVRGLARAAQKHGAILHNNSPVIGWERKSGQHHLRTPGGIVRARQVLIATNGYTNDTLNPWTSGRLLPVLSNIIVTRPLTQAERDSVSWQTYFKIWDTRRLLFYYRLLPDNRILFGARGGVEDSPAEHSYRKAWLERRLREMFPPLDKVETEYFWYGWVCLSYDKNPHIGTTDDRSVHYVLGCIGQGVALYSLAGRLTAQRIAGDSKVDYGALLSTPLPKFPFPALRRIYQRAAYAYYAYEDEKR</sequence>
<dbReference type="InterPro" id="IPR006076">
    <property type="entry name" value="FAD-dep_OxRdtase"/>
</dbReference>
<keyword evidence="1" id="KW-0560">Oxidoreductase</keyword>
<dbReference type="OrthoDB" id="9806601at2"/>
<dbReference type="AlphaFoldDB" id="A0A5J6MM09"/>
<evidence type="ECO:0000256" key="1">
    <source>
        <dbReference type="ARBA" id="ARBA00023002"/>
    </source>
</evidence>
<gene>
    <name evidence="3" type="ORF">FRZ44_39600</name>
</gene>
<reference evidence="3 4" key="1">
    <citation type="submission" date="2019-08" db="EMBL/GenBank/DDBJ databases">
        <title>Hyperibacter terrae gen. nov., sp. nov. and Hyperibacter viscosus sp. nov., two new members in the family Rhodospirillaceae isolated from the rhizosphere of Hypericum perforatum.</title>
        <authorList>
            <person name="Noviana Z."/>
        </authorList>
    </citation>
    <scope>NUCLEOTIDE SEQUENCE [LARGE SCALE GENOMIC DNA]</scope>
    <source>
        <strain evidence="3 4">R5913</strain>
    </source>
</reference>
<evidence type="ECO:0000259" key="2">
    <source>
        <dbReference type="Pfam" id="PF01266"/>
    </source>
</evidence>